<feature type="transmembrane region" description="Helical" evidence="2">
    <location>
        <begin position="35"/>
        <end position="51"/>
    </location>
</feature>
<reference evidence="4 5" key="1">
    <citation type="submission" date="2017-07" db="EMBL/GenBank/DDBJ databases">
        <title>The complete genome sequence of Bacillus mesonae strain H20-5, an efficient strain improving plant abiotic stress resistance.</title>
        <authorList>
            <person name="Kim S.Y."/>
            <person name="Song H."/>
            <person name="Sang M.K."/>
            <person name="Weon H.-Y."/>
            <person name="Song J."/>
        </authorList>
    </citation>
    <scope>NUCLEOTIDE SEQUENCE [LARGE SCALE GENOMIC DNA]</scope>
    <source>
        <strain evidence="4 5">H20-5</strain>
    </source>
</reference>
<feature type="transmembrane region" description="Helical" evidence="2">
    <location>
        <begin position="111"/>
        <end position="131"/>
    </location>
</feature>
<keyword evidence="2" id="KW-0472">Membrane</keyword>
<keyword evidence="5" id="KW-1185">Reference proteome</keyword>
<dbReference type="SUPFAM" id="SSF54001">
    <property type="entry name" value="Cysteine proteinases"/>
    <property type="match status" value="1"/>
</dbReference>
<dbReference type="InterPro" id="IPR038765">
    <property type="entry name" value="Papain-like_cys_pep_sf"/>
</dbReference>
<dbReference type="STRING" id="1193713.GCA_001636315_02983"/>
<feature type="transmembrane region" description="Helical" evidence="2">
    <location>
        <begin position="200"/>
        <end position="220"/>
    </location>
</feature>
<dbReference type="RefSeq" id="WP_127484733.1">
    <property type="nucleotide sequence ID" value="NZ_CP022572.1"/>
</dbReference>
<feature type="transmembrane region" description="Helical" evidence="2">
    <location>
        <begin position="57"/>
        <end position="75"/>
    </location>
</feature>
<dbReference type="KEGG" id="nmk:CHR53_02305"/>
<feature type="compositionally biased region" description="Basic and acidic residues" evidence="1">
    <location>
        <begin position="576"/>
        <end position="587"/>
    </location>
</feature>
<evidence type="ECO:0000313" key="4">
    <source>
        <dbReference type="EMBL" id="AZU60192.1"/>
    </source>
</evidence>
<keyword evidence="2" id="KW-1133">Transmembrane helix</keyword>
<proteinExistence type="predicted"/>
<accession>A0A3Q9QRW1</accession>
<evidence type="ECO:0000313" key="5">
    <source>
        <dbReference type="Proteomes" id="UP000282892"/>
    </source>
</evidence>
<feature type="domain" description="Transglutaminase-like" evidence="3">
    <location>
        <begin position="470"/>
        <end position="547"/>
    </location>
</feature>
<dbReference type="InterPro" id="IPR025403">
    <property type="entry name" value="TgpA-like_C"/>
</dbReference>
<dbReference type="Pfam" id="PF01841">
    <property type="entry name" value="Transglut_core"/>
    <property type="match status" value="1"/>
</dbReference>
<dbReference type="OrthoDB" id="9804872at2"/>
<sequence>MSKRDWPTLLLYTLGFVLLWEWLRPVEELTETDNIEVFVVFLLLSLALSFLKMKWFWQFIIRTVYILYFIHRFYYEGSFFQFRWLKSFTTDFVHNIGLMFARNWNGLSNEFRTFLLFILLWLMVYLIHYWLLRQQQIFIFFFMTLIYITVLDTFTAYEAKFAIVRTIAAGFTVMGILTFYRMIHREKVTSSPGSMKKWMVPLLGMIGISVLVGAVAPKAAPFWPDPVPYLKAAKEGAGAGRGNGPSRIGYGTNDDRLGGPFIGDNSTVFTAEATGKNYWKVETKDVYTGKGWIPYGSTPIDFRVGDLVPVYSIPSTVEKISETARIFPINNKNPFIVYPAGVQKILNIAPHNPYDNLLRMDTTMERIGSFETNEYTIDFDIPKYKIEDLRKTTEFDADGINQAFYQNYTRLPKDLPERIKQLTEEITAEKTNWFDKAKAVEAYFSRSEYSYDQKNVALPGPNDDYVDQFLFETKRGYCDNFSSSMAVMLRTIGIPTRWVKGFTGGDFLEYSQVEETKRIYKITNNNAHSWVEVFLPNQGWVPFEPTKGYTNDIRIDYGSTETAANNQPAVPAMAQKPKDKSIDEPKQTTSEKKTFDFNLLWLKTKLFFKINWKWMTMAFAVLTALVMLLYRIRGKWLPYLLLLRYRFKKKDETISTAYLTLLQQLDRYGLKRKENQTLRSYAQYIDQFFSIREMTRLTKRYEEYLYHQSLPSGSWRETRELWENLIKKTIA</sequence>
<feature type="transmembrane region" description="Helical" evidence="2">
    <location>
        <begin position="163"/>
        <end position="180"/>
    </location>
</feature>
<name>A0A3Q9QRW1_9BACI</name>
<evidence type="ECO:0000259" key="3">
    <source>
        <dbReference type="SMART" id="SM00460"/>
    </source>
</evidence>
<protein>
    <recommendedName>
        <fullName evidence="3">Transglutaminase-like domain-containing protein</fullName>
    </recommendedName>
</protein>
<organism evidence="4 5">
    <name type="scientific">Neobacillus mesonae</name>
    <dbReference type="NCBI Taxonomy" id="1193713"/>
    <lineage>
        <taxon>Bacteria</taxon>
        <taxon>Bacillati</taxon>
        <taxon>Bacillota</taxon>
        <taxon>Bacilli</taxon>
        <taxon>Bacillales</taxon>
        <taxon>Bacillaceae</taxon>
        <taxon>Neobacillus</taxon>
    </lineage>
</organism>
<feature type="region of interest" description="Disordered" evidence="1">
    <location>
        <begin position="566"/>
        <end position="587"/>
    </location>
</feature>
<feature type="transmembrane region" description="Helical" evidence="2">
    <location>
        <begin position="138"/>
        <end position="157"/>
    </location>
</feature>
<dbReference type="Pfam" id="PF13559">
    <property type="entry name" value="DUF4129"/>
    <property type="match status" value="1"/>
</dbReference>
<keyword evidence="2" id="KW-0812">Transmembrane</keyword>
<dbReference type="PANTHER" id="PTHR42736:SF1">
    <property type="entry name" value="PROTEIN-GLUTAMINE GAMMA-GLUTAMYLTRANSFERASE"/>
    <property type="match status" value="1"/>
</dbReference>
<dbReference type="AlphaFoldDB" id="A0A3Q9QRW1"/>
<feature type="transmembrane region" description="Helical" evidence="2">
    <location>
        <begin position="612"/>
        <end position="630"/>
    </location>
</feature>
<dbReference type="Gene3D" id="3.10.620.30">
    <property type="match status" value="1"/>
</dbReference>
<dbReference type="PANTHER" id="PTHR42736">
    <property type="entry name" value="PROTEIN-GLUTAMINE GAMMA-GLUTAMYLTRANSFERASE"/>
    <property type="match status" value="1"/>
</dbReference>
<evidence type="ECO:0000256" key="1">
    <source>
        <dbReference type="SAM" id="MobiDB-lite"/>
    </source>
</evidence>
<feature type="transmembrane region" description="Helical" evidence="2">
    <location>
        <begin position="6"/>
        <end position="23"/>
    </location>
</feature>
<dbReference type="Proteomes" id="UP000282892">
    <property type="component" value="Chromosome"/>
</dbReference>
<evidence type="ECO:0000256" key="2">
    <source>
        <dbReference type="SAM" id="Phobius"/>
    </source>
</evidence>
<dbReference type="SMART" id="SM00460">
    <property type="entry name" value="TGc"/>
    <property type="match status" value="1"/>
</dbReference>
<dbReference type="InterPro" id="IPR002931">
    <property type="entry name" value="Transglutaminase-like"/>
</dbReference>
<gene>
    <name evidence="4" type="ORF">CHR53_02305</name>
</gene>
<dbReference type="InterPro" id="IPR021878">
    <property type="entry name" value="TgpA_N"/>
</dbReference>
<dbReference type="EMBL" id="CP022572">
    <property type="protein sequence ID" value="AZU60192.1"/>
    <property type="molecule type" value="Genomic_DNA"/>
</dbReference>
<dbReference type="InterPro" id="IPR052901">
    <property type="entry name" value="Bact_TGase-like"/>
</dbReference>
<dbReference type="Pfam" id="PF11992">
    <property type="entry name" value="TgpA_N"/>
    <property type="match status" value="1"/>
</dbReference>